<sequence length="363" mass="39107">MSPQSNQQQTRRGLLKYLGLLAGAATLPPVLNSCSAESASTSEQSRFPPELSSSLATPLAATGLNPHRVALVKTTDRAAGVRQAIALLQPPSFKQKRVFIKPNYNTGDPAPAATDPVVLETLVQEIQAAGASAITVGDRSGMANTRNAMAQMQVFNLSQRYGFNTLVFDELSRDDWQYFAATGTNWSQGFAIARPVLNADAIVNVCCLKTHRFGGHFTLSLKNTIGMVARYVPGDDHDYMRELHRSSSQRLMIAEVNKTHRPSLIMIDGVDAFVGGGPEQGRRVQAGLMLASTDRIAIDAVGIAMLRKLGTTREVSSGSIWDQAQIRRAADLGLGAVSSEQIELVTADQGSAQLADEIRQFLV</sequence>
<evidence type="ECO:0000313" key="2">
    <source>
        <dbReference type="EMBL" id="NEZ56999.1"/>
    </source>
</evidence>
<dbReference type="RefSeq" id="WP_163699015.1">
    <property type="nucleotide sequence ID" value="NZ_QXHD01000004.1"/>
</dbReference>
<organism evidence="2 3">
    <name type="scientific">Adonisia turfae CCMR0081</name>
    <dbReference type="NCBI Taxonomy" id="2292702"/>
    <lineage>
        <taxon>Bacteria</taxon>
        <taxon>Bacillati</taxon>
        <taxon>Cyanobacteriota</taxon>
        <taxon>Adonisia</taxon>
        <taxon>Adonisia turfae</taxon>
    </lineage>
</organism>
<dbReference type="EMBL" id="QXHD01000004">
    <property type="protein sequence ID" value="NEZ56999.1"/>
    <property type="molecule type" value="Genomic_DNA"/>
</dbReference>
<dbReference type="AlphaFoldDB" id="A0A6M0RLH2"/>
<gene>
    <name evidence="2" type="ORF">DXZ20_15190</name>
</gene>
<comment type="caution">
    <text evidence="2">The sequence shown here is derived from an EMBL/GenBank/DDBJ whole genome shotgun (WGS) entry which is preliminary data.</text>
</comment>
<name>A0A6M0RLH2_9CYAN</name>
<protein>
    <submittedName>
        <fullName evidence="2">DUF362 domain-containing protein</fullName>
    </submittedName>
</protein>
<dbReference type="PROSITE" id="PS51318">
    <property type="entry name" value="TAT"/>
    <property type="match status" value="1"/>
</dbReference>
<feature type="domain" description="DUF362" evidence="1">
    <location>
        <begin position="98"/>
        <end position="303"/>
    </location>
</feature>
<dbReference type="InterPro" id="IPR007160">
    <property type="entry name" value="DUF362"/>
</dbReference>
<reference evidence="2 3" key="1">
    <citation type="journal article" date="2020" name="Microb. Ecol.">
        <title>Ecogenomics of the Marine Benthic Filamentous Cyanobacterium Adonisia.</title>
        <authorList>
            <person name="Walter J.M."/>
            <person name="Coutinho F.H."/>
            <person name="Leomil L."/>
            <person name="Hargreaves P.I."/>
            <person name="Campeao M.E."/>
            <person name="Vieira V.V."/>
            <person name="Silva B.S."/>
            <person name="Fistarol G.O."/>
            <person name="Salomon P.S."/>
            <person name="Sawabe T."/>
            <person name="Mino S."/>
            <person name="Hosokawa M."/>
            <person name="Miyashita H."/>
            <person name="Maruyama F."/>
            <person name="van Verk M.C."/>
            <person name="Dutilh B.E."/>
            <person name="Thompson C.C."/>
            <person name="Thompson F.L."/>
        </authorList>
    </citation>
    <scope>NUCLEOTIDE SEQUENCE [LARGE SCALE GENOMIC DNA]</scope>
    <source>
        <strain evidence="2 3">CCMR0081</strain>
    </source>
</reference>
<evidence type="ECO:0000259" key="1">
    <source>
        <dbReference type="Pfam" id="PF04015"/>
    </source>
</evidence>
<proteinExistence type="predicted"/>
<dbReference type="Proteomes" id="UP000481033">
    <property type="component" value="Unassembled WGS sequence"/>
</dbReference>
<evidence type="ECO:0000313" key="3">
    <source>
        <dbReference type="Proteomes" id="UP000481033"/>
    </source>
</evidence>
<accession>A0A6M0RLH2</accession>
<keyword evidence="3" id="KW-1185">Reference proteome</keyword>
<dbReference type="Pfam" id="PF04015">
    <property type="entry name" value="DUF362"/>
    <property type="match status" value="1"/>
</dbReference>
<dbReference type="InterPro" id="IPR006311">
    <property type="entry name" value="TAT_signal"/>
</dbReference>